<accession>A0AAN8JK36</accession>
<evidence type="ECO:0000313" key="1">
    <source>
        <dbReference type="EMBL" id="KAK6178210.1"/>
    </source>
</evidence>
<dbReference type="Proteomes" id="UP001347796">
    <property type="component" value="Unassembled WGS sequence"/>
</dbReference>
<organism evidence="1 2">
    <name type="scientific">Patella caerulea</name>
    <name type="common">Rayed Mediterranean limpet</name>
    <dbReference type="NCBI Taxonomy" id="87958"/>
    <lineage>
        <taxon>Eukaryota</taxon>
        <taxon>Metazoa</taxon>
        <taxon>Spiralia</taxon>
        <taxon>Lophotrochozoa</taxon>
        <taxon>Mollusca</taxon>
        <taxon>Gastropoda</taxon>
        <taxon>Patellogastropoda</taxon>
        <taxon>Patelloidea</taxon>
        <taxon>Patellidae</taxon>
        <taxon>Patella</taxon>
    </lineage>
</organism>
<comment type="caution">
    <text evidence="1">The sequence shown here is derived from an EMBL/GenBank/DDBJ whole genome shotgun (WGS) entry which is preliminary data.</text>
</comment>
<name>A0AAN8JK36_PATCE</name>
<protein>
    <submittedName>
        <fullName evidence="1">Uncharacterized protein</fullName>
    </submittedName>
</protein>
<keyword evidence="2" id="KW-1185">Reference proteome</keyword>
<evidence type="ECO:0000313" key="2">
    <source>
        <dbReference type="Proteomes" id="UP001347796"/>
    </source>
</evidence>
<proteinExistence type="predicted"/>
<reference evidence="1 2" key="1">
    <citation type="submission" date="2024-01" db="EMBL/GenBank/DDBJ databases">
        <title>The genome of the rayed Mediterranean limpet Patella caerulea (Linnaeus, 1758).</title>
        <authorList>
            <person name="Anh-Thu Weber A."/>
            <person name="Halstead-Nussloch G."/>
        </authorList>
    </citation>
    <scope>NUCLEOTIDE SEQUENCE [LARGE SCALE GENOMIC DNA]</scope>
    <source>
        <strain evidence="1">AATW-2023a</strain>
        <tissue evidence="1">Whole specimen</tissue>
    </source>
</reference>
<sequence>MRLPRFQELRQAVEKFAELGQYAIYLRDKNKKSQELHCRETVSGKNTMMSGNANYLRPISLIQKYKPLKVALHNLCDYQPVCVNEYVPLHTQMKSKYMNRITLPFCYEMIWCSQGNNKIWFIWKIPHNHGQWDINKSLEISKEIEDKHIEHYHSRVMRQKFVEHYERIILNPKKCSSATVLEEIYQDLTG</sequence>
<dbReference type="AlphaFoldDB" id="A0AAN8JK36"/>
<dbReference type="EMBL" id="JAZGQO010000009">
    <property type="protein sequence ID" value="KAK6178210.1"/>
    <property type="molecule type" value="Genomic_DNA"/>
</dbReference>
<gene>
    <name evidence="1" type="ORF">SNE40_013020</name>
</gene>